<reference evidence="3" key="1">
    <citation type="submission" date="2023-01" db="EMBL/GenBank/DDBJ databases">
        <authorList>
            <person name="Van Ghelder C."/>
            <person name="Rancurel C."/>
        </authorList>
    </citation>
    <scope>NUCLEOTIDE SEQUENCE</scope>
    <source>
        <strain evidence="3">CNCM I-4278</strain>
    </source>
</reference>
<feature type="region of interest" description="Disordered" evidence="1">
    <location>
        <begin position="114"/>
        <end position="148"/>
    </location>
</feature>
<dbReference type="EMBL" id="CAOQHR010000004">
    <property type="protein sequence ID" value="CAI6333884.1"/>
    <property type="molecule type" value="Genomic_DNA"/>
</dbReference>
<keyword evidence="2" id="KW-0812">Transmembrane</keyword>
<evidence type="ECO:0000256" key="2">
    <source>
        <dbReference type="SAM" id="Phobius"/>
    </source>
</evidence>
<gene>
    <name evidence="3" type="ORF">PDIGIT_LOCUS6936</name>
</gene>
<accession>A0A9W4UEI8</accession>
<comment type="caution">
    <text evidence="3">The sequence shown here is derived from an EMBL/GenBank/DDBJ whole genome shotgun (WGS) entry which is preliminary data.</text>
</comment>
<feature type="transmembrane region" description="Helical" evidence="2">
    <location>
        <begin position="55"/>
        <end position="78"/>
    </location>
</feature>
<evidence type="ECO:0000313" key="3">
    <source>
        <dbReference type="EMBL" id="CAI6333884.1"/>
    </source>
</evidence>
<feature type="compositionally biased region" description="Polar residues" evidence="1">
    <location>
        <begin position="114"/>
        <end position="123"/>
    </location>
</feature>
<keyword evidence="2" id="KW-1133">Transmembrane helix</keyword>
<sequence>MSPPINASYPTLSTLSALPSHSPATFTPIQTTADSTSFPIPTLQQNTDIELHSTIIFGILGTCIGALTLLVAGITLLLKFRPWKYRNHANVTIQDVIQGNEASMAEDIEMQIHQPDNSSVGEGVSRESTLRNGSDIKELGERGNSAKS</sequence>
<dbReference type="AlphaFoldDB" id="A0A9W4UEI8"/>
<evidence type="ECO:0000313" key="4">
    <source>
        <dbReference type="Proteomes" id="UP001152607"/>
    </source>
</evidence>
<keyword evidence="2" id="KW-0472">Membrane</keyword>
<protein>
    <submittedName>
        <fullName evidence="3">Uncharacterized protein</fullName>
    </submittedName>
</protein>
<proteinExistence type="predicted"/>
<keyword evidence="4" id="KW-1185">Reference proteome</keyword>
<evidence type="ECO:0000256" key="1">
    <source>
        <dbReference type="SAM" id="MobiDB-lite"/>
    </source>
</evidence>
<dbReference type="Proteomes" id="UP001152607">
    <property type="component" value="Unassembled WGS sequence"/>
</dbReference>
<organism evidence="3 4">
    <name type="scientific">Periconia digitata</name>
    <dbReference type="NCBI Taxonomy" id="1303443"/>
    <lineage>
        <taxon>Eukaryota</taxon>
        <taxon>Fungi</taxon>
        <taxon>Dikarya</taxon>
        <taxon>Ascomycota</taxon>
        <taxon>Pezizomycotina</taxon>
        <taxon>Dothideomycetes</taxon>
        <taxon>Pleosporomycetidae</taxon>
        <taxon>Pleosporales</taxon>
        <taxon>Massarineae</taxon>
        <taxon>Periconiaceae</taxon>
        <taxon>Periconia</taxon>
    </lineage>
</organism>
<name>A0A9W4UEI8_9PLEO</name>
<feature type="compositionally biased region" description="Basic and acidic residues" evidence="1">
    <location>
        <begin position="124"/>
        <end position="141"/>
    </location>
</feature>